<dbReference type="InterPro" id="IPR055406">
    <property type="entry name" value="HEAT_Maestro"/>
</dbReference>
<dbReference type="InParanoid" id="D2UY28"/>
<name>D2UY28_NAEGR</name>
<evidence type="ECO:0000259" key="2">
    <source>
        <dbReference type="Pfam" id="PF24573"/>
    </source>
</evidence>
<dbReference type="InterPro" id="IPR011989">
    <property type="entry name" value="ARM-like"/>
</dbReference>
<dbReference type="eggNOG" id="ENOG502QRXT">
    <property type="taxonomic scope" value="Eukaryota"/>
</dbReference>
<gene>
    <name evidence="4" type="ORF">NAEGRDRAFT_56483</name>
</gene>
<dbReference type="Pfam" id="PF24573">
    <property type="entry name" value="HEAT_DAAF5"/>
    <property type="match status" value="1"/>
</dbReference>
<organism evidence="5">
    <name type="scientific">Naegleria gruberi</name>
    <name type="common">Amoeba</name>
    <dbReference type="NCBI Taxonomy" id="5762"/>
    <lineage>
        <taxon>Eukaryota</taxon>
        <taxon>Discoba</taxon>
        <taxon>Heterolobosea</taxon>
        <taxon>Tetramitia</taxon>
        <taxon>Eutetramitia</taxon>
        <taxon>Vahlkampfiidae</taxon>
        <taxon>Naegleria</taxon>
    </lineage>
</organism>
<dbReference type="InterPro" id="IPR052623">
    <property type="entry name" value="DAAF5"/>
</dbReference>
<dbReference type="InterPro" id="IPR056497">
    <property type="entry name" value="HEAT_DAAF5"/>
</dbReference>
<proteinExistence type="predicted"/>
<dbReference type="InterPro" id="IPR057978">
    <property type="entry name" value="TPR_DAAF5"/>
</dbReference>
<dbReference type="Proteomes" id="UP000006671">
    <property type="component" value="Unassembled WGS sequence"/>
</dbReference>
<evidence type="ECO:0000313" key="4">
    <source>
        <dbReference type="EMBL" id="EFC50399.1"/>
    </source>
</evidence>
<dbReference type="RefSeq" id="XP_002683143.1">
    <property type="nucleotide sequence ID" value="XM_002683097.1"/>
</dbReference>
<feature type="domain" description="Dynein axonemal assembly factor 5 HEAT-repeat" evidence="2">
    <location>
        <begin position="394"/>
        <end position="590"/>
    </location>
</feature>
<evidence type="ECO:0000313" key="5">
    <source>
        <dbReference type="Proteomes" id="UP000006671"/>
    </source>
</evidence>
<dbReference type="GeneID" id="8863959"/>
<feature type="domain" description="Maestro/Maestro-like HEAT-repeats" evidence="1">
    <location>
        <begin position="750"/>
        <end position="899"/>
    </location>
</feature>
<dbReference type="Pfam" id="PF23227">
    <property type="entry name" value="HEAT_MROH2B_C"/>
    <property type="match status" value="1"/>
</dbReference>
<reference evidence="4 5" key="1">
    <citation type="journal article" date="2010" name="Cell">
        <title>The genome of Naegleria gruberi illuminates early eukaryotic versatility.</title>
        <authorList>
            <person name="Fritz-Laylin L.K."/>
            <person name="Prochnik S.E."/>
            <person name="Ginger M.L."/>
            <person name="Dacks J.B."/>
            <person name="Carpenter M.L."/>
            <person name="Field M.C."/>
            <person name="Kuo A."/>
            <person name="Paredez A."/>
            <person name="Chapman J."/>
            <person name="Pham J."/>
            <person name="Shu S."/>
            <person name="Neupane R."/>
            <person name="Cipriano M."/>
            <person name="Mancuso J."/>
            <person name="Tu H."/>
            <person name="Salamov A."/>
            <person name="Lindquist E."/>
            <person name="Shapiro H."/>
            <person name="Lucas S."/>
            <person name="Grigoriev I.V."/>
            <person name="Cande W.Z."/>
            <person name="Fulton C."/>
            <person name="Rokhsar D.S."/>
            <person name="Dawson S.C."/>
        </authorList>
    </citation>
    <scope>NUCLEOTIDE SEQUENCE [LARGE SCALE GENOMIC DNA]</scope>
    <source>
        <strain evidence="4 5">NEG-M</strain>
    </source>
</reference>
<dbReference type="OrthoDB" id="413572at2759"/>
<dbReference type="VEuPathDB" id="AmoebaDB:NAEGRDRAFT_56483"/>
<dbReference type="Gene3D" id="1.25.10.10">
    <property type="entry name" value="Leucine-rich Repeat Variant"/>
    <property type="match status" value="3"/>
</dbReference>
<dbReference type="PANTHER" id="PTHR16216:SF2">
    <property type="entry name" value="DYNEIN AXONEMAL ASSEMBLY FACTOR 5"/>
    <property type="match status" value="1"/>
</dbReference>
<accession>D2UY28</accession>
<dbReference type="PANTHER" id="PTHR16216">
    <property type="entry name" value="DYNEIN ASSEMBLY FACTOR 5, AXONEMAL"/>
    <property type="match status" value="1"/>
</dbReference>
<dbReference type="STRING" id="5762.D2UY28"/>
<feature type="domain" description="Dynein axonemal assembly factor 5 TPR repeats" evidence="3">
    <location>
        <begin position="73"/>
        <end position="366"/>
    </location>
</feature>
<dbReference type="SUPFAM" id="SSF48371">
    <property type="entry name" value="ARM repeat"/>
    <property type="match status" value="1"/>
</dbReference>
<sequence>MMREEKAKLLQASSFQKHKEQVTTEYLGAKINKSSSNTSASDTKTPYISSEIEILLQQTPQQILQNIQRDVNCLTSTEKGKRIGAMKKLKSLFDAMESRKDSLPIVDYMKFFFSHIYQPLLKLFSNETEYCRETSVKLIATFISYASRSEIEESLPFMIPILEERMKGPKEKFNEESEEVRVSLVKLMKLLIEKCTSIFEDADYLQAAIHFLEKAFEDFHAVKIEACGCVVSLCLSLKETTIKLFSGSLIKKLVPHLKHQRFNVRSDVLEAIKHLVSCGSVEVLEELHSPLRELCLDRSSAVRQKLLDVVIDWTLNLRDKYSFQHNFVYYLVLLSSDEIDTISKSAFDYILEAGRQFENDHEDEVNETRMYDEDENNQIKSTVYEDVERLPKLPPVIIQRPLLGSRLLVGKKHLTKVINYLITDFEDWSLQRRIEAAKALQLCVIFAERNLTQHLDKLMVTLFQACNDDEKDLREESLRVVSLIGYFLEPETYLNIIYNNSRPEYAASPKFLSTVLKCLSLLVSHSHSMLVSKILPTLLNKLGSQHLVYSEEPNVKLNILHILDACLCNKSVTTLEIGFEVFILVLKVCSQPNTPEVISKSGLSLMDQEAKLFGLNNVEEFYNIYYEKAFTIFTSDVASWDKLSPNFYSFEALLRNSPKSTIIHFSKIFEVLGIHLATDKDPMMILRLLSALNSIIYSSGKELSQEHIHYILTHFIYPHSKWRNGRVYVDVRKAAISCFSCIVRQQLCTTKETIQTFCSESQFDNFMSCMDDDFDPHLRGLVVKIMIDLIEYSHDLLTEKQWDTLCTELRNRMEDENDDVRAITSTTIGQLLLYLPAQMVDQCTALVFCLSTHMDDPNPEIRKSCFNTFQTVISDFKNHQHLEYVKERLDTINHQIRGFLQSSVRAKNDSLPYQNLI</sequence>
<dbReference type="KEGG" id="ngr:NAEGRDRAFT_56483"/>
<evidence type="ECO:0000259" key="3">
    <source>
        <dbReference type="Pfam" id="PF25757"/>
    </source>
</evidence>
<dbReference type="AlphaFoldDB" id="D2UY28"/>
<dbReference type="EMBL" id="GG738845">
    <property type="protein sequence ID" value="EFC50399.1"/>
    <property type="molecule type" value="Genomic_DNA"/>
</dbReference>
<evidence type="ECO:0000259" key="1">
    <source>
        <dbReference type="Pfam" id="PF23227"/>
    </source>
</evidence>
<keyword evidence="5" id="KW-1185">Reference proteome</keyword>
<dbReference type="Pfam" id="PF25757">
    <property type="entry name" value="TPR_DNAAF5"/>
    <property type="match status" value="1"/>
</dbReference>
<dbReference type="OMA" id="AFQGPWA"/>
<protein>
    <submittedName>
        <fullName evidence="4">Predicted protein</fullName>
    </submittedName>
</protein>
<dbReference type="InterPro" id="IPR016024">
    <property type="entry name" value="ARM-type_fold"/>
</dbReference>